<dbReference type="InterPro" id="IPR032782">
    <property type="entry name" value="KhpB_N"/>
</dbReference>
<dbReference type="InterPro" id="IPR046866">
    <property type="entry name" value="FapA_N"/>
</dbReference>
<keyword evidence="4" id="KW-1185">Reference proteome</keyword>
<name>A0ABU9UF87_9SPIR</name>
<dbReference type="Pfam" id="PF14804">
    <property type="entry name" value="Jag_N"/>
    <property type="match status" value="1"/>
</dbReference>
<proteinExistence type="predicted"/>
<dbReference type="EMBL" id="JBCHKQ010000004">
    <property type="protein sequence ID" value="MEM5948640.1"/>
    <property type="molecule type" value="Genomic_DNA"/>
</dbReference>
<evidence type="ECO:0000313" key="3">
    <source>
        <dbReference type="EMBL" id="MEM5948640.1"/>
    </source>
</evidence>
<dbReference type="Pfam" id="PF20250">
    <property type="entry name" value="FapA_N"/>
    <property type="match status" value="1"/>
</dbReference>
<comment type="caution">
    <text evidence="3">The sequence shown here is derived from an EMBL/GenBank/DDBJ whole genome shotgun (WGS) entry which is preliminary data.</text>
</comment>
<evidence type="ECO:0000259" key="2">
    <source>
        <dbReference type="SMART" id="SM01245"/>
    </source>
</evidence>
<dbReference type="InterPro" id="IPR046865">
    <property type="entry name" value="FapA_b_solenoid"/>
</dbReference>
<sequence length="647" mass="70915">MISLDRLRDYMSRQLEEDNKKKFVQVTADTLEDALKEAAIELDCKIKELEYEIMEKGSRGILGVGKKPWLIVASKMSSVSVKSYEENEVELGFDIEDERQKDKDGKIFVRLNSDGVYVAVYPPEGKGRPVTEKEAVEAIIRRVNTNIDNNLLSKVVKRADGEFVKIAEYSYNPAHDAVLSVNITDGEMKAYLLAQAPRDGGTDPTRDVIIGFLKMNGIEYGIMEDVVAEFERSPVYGREILIAEGIPPKNGDDAKIIYNFETDHTRVRLKEKNGKIDYKDLNLVQNVVAGQVLAKKIPPSAGVPGRTVTGKILPAKDGKDIPMPVGKNVKLSDDGMVAIAEINGQVLLISGKITVEPVYTVDGDVSLKTGNILFLGTVIVTGNVEDGFSIKASGNIEVKGSVGKCELDAEGDIIVHQGIAGKSAALIKAGKNVVSRFVENAKVEAGELVIVSDGIINSTVSANKKIICHGRRASIVGGKSIATEEVIAKNLGSVGGIETIVEVGFDPSAKEKEESLSLEHTKLTEELDELSLNLGALENLRKSKKLTQDKANVYKELLLRKRELSQKISTIKAEIDRIREYLNQLKTKGRVSVSGNVFPGVKIFIREAVLEVKNDFKSVTFISEANMVKVTKYEEPEDLDNLGIKER</sequence>
<dbReference type="Pfam" id="PF03961">
    <property type="entry name" value="FapA"/>
    <property type="match status" value="1"/>
</dbReference>
<protein>
    <submittedName>
        <fullName evidence="3">FapA family protein</fullName>
    </submittedName>
</protein>
<feature type="coiled-coil region" evidence="1">
    <location>
        <begin position="513"/>
        <end position="588"/>
    </location>
</feature>
<dbReference type="InterPro" id="IPR038247">
    <property type="entry name" value="Jag_N_dom_sf"/>
</dbReference>
<organism evidence="3 4">
    <name type="scientific">Rarispira pelagica</name>
    <dbReference type="NCBI Taxonomy" id="3141764"/>
    <lineage>
        <taxon>Bacteria</taxon>
        <taxon>Pseudomonadati</taxon>
        <taxon>Spirochaetota</taxon>
        <taxon>Spirochaetia</taxon>
        <taxon>Winmispirales</taxon>
        <taxon>Winmispiraceae</taxon>
        <taxon>Rarispira</taxon>
    </lineage>
</organism>
<feature type="domain" description="RNA-binding protein KhpB N-terminal" evidence="2">
    <location>
        <begin position="25"/>
        <end position="76"/>
    </location>
</feature>
<dbReference type="Gene3D" id="3.30.30.80">
    <property type="entry name" value="probable RNA-binding protein from clostridium symbiosum atcc 14940"/>
    <property type="match status" value="1"/>
</dbReference>
<accession>A0ABU9UF87</accession>
<dbReference type="PANTHER" id="PTHR38032:SF1">
    <property type="entry name" value="RNA-BINDING PROTEIN KHPB N-TERMINAL DOMAIN-CONTAINING PROTEIN"/>
    <property type="match status" value="1"/>
</dbReference>
<reference evidence="3 4" key="1">
    <citation type="submission" date="2024-03" db="EMBL/GenBank/DDBJ databases">
        <title>Ignisphaera cupida sp. nov., a hyperthermophilic hydrolytic archaeon from a hot spring of Kamchatka, and proposal of Ignisphaeraceae fam. nov.</title>
        <authorList>
            <person name="Podosokorskaya O.A."/>
            <person name="Elcheninov A.G."/>
            <person name="Maltseva A.I."/>
            <person name="Zayulina K.S."/>
            <person name="Novikov A."/>
            <person name="Merkel A.Y."/>
        </authorList>
    </citation>
    <scope>NUCLEOTIDE SEQUENCE [LARGE SCALE GENOMIC DNA]</scope>
    <source>
        <strain evidence="3 4">38H-sp</strain>
    </source>
</reference>
<dbReference type="RefSeq" id="WP_420070090.1">
    <property type="nucleotide sequence ID" value="NZ_JBCHKQ010000004.1"/>
</dbReference>
<gene>
    <name evidence="3" type="ORF">WKV44_08800</name>
</gene>
<evidence type="ECO:0000256" key="1">
    <source>
        <dbReference type="SAM" id="Coils"/>
    </source>
</evidence>
<dbReference type="Proteomes" id="UP001466331">
    <property type="component" value="Unassembled WGS sequence"/>
</dbReference>
<dbReference type="InterPro" id="IPR005646">
    <property type="entry name" value="FapA"/>
</dbReference>
<evidence type="ECO:0000313" key="4">
    <source>
        <dbReference type="Proteomes" id="UP001466331"/>
    </source>
</evidence>
<dbReference type="PANTHER" id="PTHR38032">
    <property type="entry name" value="POLYMERASE-RELATED"/>
    <property type="match status" value="1"/>
</dbReference>
<dbReference type="SMART" id="SM01245">
    <property type="entry name" value="Jag_N"/>
    <property type="match status" value="1"/>
</dbReference>
<keyword evidence="1" id="KW-0175">Coiled coil</keyword>